<keyword evidence="4" id="KW-1185">Reference proteome</keyword>
<dbReference type="Proteomes" id="UP001165460">
    <property type="component" value="Unassembled WGS sequence"/>
</dbReference>
<evidence type="ECO:0000313" key="4">
    <source>
        <dbReference type="Proteomes" id="UP001165460"/>
    </source>
</evidence>
<feature type="domain" description="DUF6265" evidence="2">
    <location>
        <begin position="31"/>
        <end position="140"/>
    </location>
</feature>
<organism evidence="3 4">
    <name type="scientific">Pedobacter montanisoli</name>
    <dbReference type="NCBI Taxonomy" id="2923277"/>
    <lineage>
        <taxon>Bacteria</taxon>
        <taxon>Pseudomonadati</taxon>
        <taxon>Bacteroidota</taxon>
        <taxon>Sphingobacteriia</taxon>
        <taxon>Sphingobacteriales</taxon>
        <taxon>Sphingobacteriaceae</taxon>
        <taxon>Pedobacter</taxon>
    </lineage>
</organism>
<name>A0ABS9ZXP3_9SPHI</name>
<dbReference type="RefSeq" id="WP_243362159.1">
    <property type="nucleotide sequence ID" value="NZ_JALGBH010000002.1"/>
</dbReference>
<evidence type="ECO:0000313" key="3">
    <source>
        <dbReference type="EMBL" id="MCJ0743096.1"/>
    </source>
</evidence>
<evidence type="ECO:0000256" key="1">
    <source>
        <dbReference type="SAM" id="SignalP"/>
    </source>
</evidence>
<gene>
    <name evidence="3" type="ORF">MMF97_10265</name>
</gene>
<comment type="caution">
    <text evidence="3">The sequence shown here is derived from an EMBL/GenBank/DDBJ whole genome shotgun (WGS) entry which is preliminary data.</text>
</comment>
<dbReference type="InterPro" id="IPR046232">
    <property type="entry name" value="DUF6265"/>
</dbReference>
<feature type="chain" id="PRO_5045247982" evidence="1">
    <location>
        <begin position="24"/>
        <end position="158"/>
    </location>
</feature>
<keyword evidence="1" id="KW-0732">Signal</keyword>
<proteinExistence type="predicted"/>
<feature type="signal peptide" evidence="1">
    <location>
        <begin position="1"/>
        <end position="23"/>
    </location>
</feature>
<protein>
    <submittedName>
        <fullName evidence="3">DUF6265 family protein</fullName>
    </submittedName>
</protein>
<dbReference type="EMBL" id="JALGBH010000002">
    <property type="protein sequence ID" value="MCJ0743096.1"/>
    <property type="molecule type" value="Genomic_DNA"/>
</dbReference>
<reference evidence="3" key="1">
    <citation type="submission" date="2022-03" db="EMBL/GenBank/DDBJ databases">
        <authorList>
            <person name="Woo C.Y."/>
        </authorList>
    </citation>
    <scope>NUCLEOTIDE SEQUENCE</scope>
    <source>
        <strain evidence="3">CYS-01</strain>
    </source>
</reference>
<accession>A0ABS9ZXP3</accession>
<evidence type="ECO:0000259" key="2">
    <source>
        <dbReference type="Pfam" id="PF19780"/>
    </source>
</evidence>
<dbReference type="Pfam" id="PF19780">
    <property type="entry name" value="DUF6265"/>
    <property type="match status" value="1"/>
</dbReference>
<sequence>MKKTNYSMVLTGLIMLCSYSAYAQSQIKKAEWLTGTWENKTSRGNLYEEWKKAGKHELAGKSYMLKEKDTIVFETLRLVAEGNGLFYIPTVKNQNDGKPVKFALKTLSDTQLVFENPQHDFPQLITYTKIKPDSLVAEISGTRNGQLRKQTFPMKKVK</sequence>